<dbReference type="EMBL" id="HBHK01009729">
    <property type="protein sequence ID" value="CAD9678153.1"/>
    <property type="molecule type" value="Transcribed_RNA"/>
</dbReference>
<organism evidence="2">
    <name type="scientific">Mucochytrium quahogii</name>
    <dbReference type="NCBI Taxonomy" id="96639"/>
    <lineage>
        <taxon>Eukaryota</taxon>
        <taxon>Sar</taxon>
        <taxon>Stramenopiles</taxon>
        <taxon>Bigyra</taxon>
        <taxon>Labyrinthulomycetes</taxon>
        <taxon>Thraustochytrida</taxon>
        <taxon>Thraustochytriidae</taxon>
        <taxon>Mucochytrium</taxon>
    </lineage>
</organism>
<feature type="transmembrane region" description="Helical" evidence="1">
    <location>
        <begin position="182"/>
        <end position="199"/>
    </location>
</feature>
<evidence type="ECO:0000313" key="2">
    <source>
        <dbReference type="EMBL" id="CAD9678153.1"/>
    </source>
</evidence>
<accession>A0A7S2RQW4</accession>
<keyword evidence="1" id="KW-0472">Membrane</keyword>
<feature type="transmembrane region" description="Helical" evidence="1">
    <location>
        <begin position="159"/>
        <end position="176"/>
    </location>
</feature>
<keyword evidence="1" id="KW-1133">Transmembrane helix</keyword>
<reference evidence="2" key="1">
    <citation type="submission" date="2021-01" db="EMBL/GenBank/DDBJ databases">
        <authorList>
            <person name="Corre E."/>
            <person name="Pelletier E."/>
            <person name="Niang G."/>
            <person name="Scheremetjew M."/>
            <person name="Finn R."/>
            <person name="Kale V."/>
            <person name="Holt S."/>
            <person name="Cochrane G."/>
            <person name="Meng A."/>
            <person name="Brown T."/>
            <person name="Cohen L."/>
        </authorList>
    </citation>
    <scope>NUCLEOTIDE SEQUENCE</scope>
    <source>
        <strain evidence="2">NY070348D</strain>
    </source>
</reference>
<proteinExistence type="predicted"/>
<feature type="transmembrane region" description="Helical" evidence="1">
    <location>
        <begin position="6"/>
        <end position="23"/>
    </location>
</feature>
<evidence type="ECO:0000256" key="1">
    <source>
        <dbReference type="SAM" id="Phobius"/>
    </source>
</evidence>
<keyword evidence="1" id="KW-0812">Transmembrane</keyword>
<sequence>MCWNIQVSLASASVGWATCLYLYNRNRSARDLWYARYLLTFTFTQIVDIALWMQNEQIPGGLQACNGMKEQFRRAPADEQYVQYMISKFVIPLVVFSQHAMQLTYPSNVLRNSRIPIILLHGLPLIGMCYQFGCSDLIDAKFPKNEKTIRWGAETAETWQILVMSGIVAFDFLYFIPEKTVAFMHVFVLSLVMSFLYVTEGTLALGSKWCTYCLVYSFVYLAEPLWGPPADRKKKTA</sequence>
<gene>
    <name evidence="2" type="ORF">QSP1433_LOCUS6064</name>
</gene>
<name>A0A7S2RQW4_9STRA</name>
<protein>
    <submittedName>
        <fullName evidence="2">Uncharacterized protein</fullName>
    </submittedName>
</protein>
<dbReference type="AlphaFoldDB" id="A0A7S2RQW4"/>